<dbReference type="EMBL" id="KV924868">
    <property type="protein sequence ID" value="PIO39803.1"/>
    <property type="molecule type" value="Genomic_DNA"/>
</dbReference>
<sequence length="226" mass="25785">MGDADLMAHILAPPTKADPELFANRVEKAFRQDIEALQADKAHIGGRREDLEAQWEVVTPALQALHERCKTQDRRFNSLIDQMDDFEDRSRRVNIRIRGMPEATGPRDIVPSLQGLLKQVFGRNAPDHIAIDRAHRDFRPPSDDPDKPWDIFCKLHKYFLKESIMFHGPSPPSPGCCIENILYCCCGSYVCFLSPQHSLTHKSNTCRSLLPPDRGLLYDLITLWLP</sequence>
<reference evidence="1" key="1">
    <citation type="submission" date="2017-08" db="EMBL/GenBank/DDBJ databases">
        <title>Assembly of the North American Bullfrog Genome.</title>
        <authorList>
            <person name="Warren R.L."/>
            <person name="Vandervalk B.P."/>
            <person name="Kucuk E."/>
            <person name="Birol I."/>
            <person name="Helbing C."/>
            <person name="Pandoh P."/>
            <person name="Behsaz B."/>
            <person name="Mohamadi H."/>
            <person name="Chu J."/>
            <person name="Jackman S."/>
            <person name="Hammond S.A."/>
            <person name="Veldhoen N."/>
            <person name="Kirk H."/>
            <person name="Zhao Y."/>
            <person name="Coope R."/>
            <person name="Pleasance S."/>
            <person name="Moore R."/>
            <person name="Holt R."/>
        </authorList>
    </citation>
    <scope>NUCLEOTIDE SEQUENCE</scope>
    <source>
        <strain evidence="1">Bruno</strain>
        <tissue evidence="1">Liver</tissue>
    </source>
</reference>
<evidence type="ECO:0000313" key="1">
    <source>
        <dbReference type="EMBL" id="PIO39803.1"/>
    </source>
</evidence>
<accession>A0A2G9SJV8</accession>
<gene>
    <name evidence="1" type="ORF">AB205_0102580</name>
</gene>
<protein>
    <submittedName>
        <fullName evidence="1">Uncharacterized protein</fullName>
    </submittedName>
</protein>
<dbReference type="Gene3D" id="3.30.70.1820">
    <property type="entry name" value="L1 transposable element, RRM domain"/>
    <property type="match status" value="1"/>
</dbReference>
<dbReference type="PANTHER" id="PTHR11505">
    <property type="entry name" value="L1 TRANSPOSABLE ELEMENT-RELATED"/>
    <property type="match status" value="1"/>
</dbReference>
<proteinExistence type="predicted"/>
<dbReference type="AlphaFoldDB" id="A0A2G9SJV8"/>
<organism evidence="1">
    <name type="scientific">Aquarana catesbeiana</name>
    <name type="common">American bullfrog</name>
    <name type="synonym">Rana catesbeiana</name>
    <dbReference type="NCBI Taxonomy" id="8400"/>
    <lineage>
        <taxon>Eukaryota</taxon>
        <taxon>Metazoa</taxon>
        <taxon>Chordata</taxon>
        <taxon>Craniata</taxon>
        <taxon>Vertebrata</taxon>
        <taxon>Euteleostomi</taxon>
        <taxon>Amphibia</taxon>
        <taxon>Batrachia</taxon>
        <taxon>Anura</taxon>
        <taxon>Neobatrachia</taxon>
        <taxon>Ranoidea</taxon>
        <taxon>Ranidae</taxon>
        <taxon>Aquarana</taxon>
    </lineage>
</organism>
<dbReference type="InterPro" id="IPR004244">
    <property type="entry name" value="Transposase_22"/>
</dbReference>
<name>A0A2G9SJV8_AQUCT</name>
<dbReference type="OrthoDB" id="9909759at2759"/>